<reference evidence="1 2" key="1">
    <citation type="submission" date="2019-04" db="EMBL/GenBank/DDBJ databases">
        <authorList>
            <person name="Feng G."/>
            <person name="Zhang J."/>
            <person name="Zhu H."/>
        </authorList>
    </citation>
    <scope>NUCLEOTIDE SEQUENCE [LARGE SCALE GENOMIC DNA]</scope>
    <source>
        <strain evidence="1 2">9PBR-1</strain>
    </source>
</reference>
<dbReference type="EMBL" id="SRMB01000002">
    <property type="protein sequence ID" value="TGE27422.1"/>
    <property type="molecule type" value="Genomic_DNA"/>
</dbReference>
<dbReference type="RefSeq" id="WP_135395375.1">
    <property type="nucleotide sequence ID" value="NZ_SRMB01000002.1"/>
</dbReference>
<protein>
    <submittedName>
        <fullName evidence="1">Uncharacterized protein</fullName>
    </submittedName>
</protein>
<dbReference type="OrthoDB" id="9342777at2"/>
<dbReference type="AlphaFoldDB" id="A0A4Z0QFD9"/>
<dbReference type="Pfam" id="PF19136">
    <property type="entry name" value="DUF5819"/>
    <property type="match status" value="1"/>
</dbReference>
<name>A0A4Z0QFD9_9BACT</name>
<sequence length="218" mass="25566">MKTGIRILFSTLLGAHFLIVAFSLLPDNPIKHQFKREIAEHMFPIFQQNWNLFAPNPVSSNWTVMYQYKVYAQGRVHTTEWQDAVTPLLQEKKTAFWSPVQRVLKHISSGVIDIMEFNRKFKDYVAENDTLKNDSLKAERLYPIAVRECTGHKGLLQYSSYVYSRLGKPAGFGRPDSVRVRYSIQNAHFPRFSKRDLDYFDKKNYTYTHSTSKEYKIL</sequence>
<accession>A0A4Z0QFD9</accession>
<proteinExistence type="predicted"/>
<dbReference type="Proteomes" id="UP000298471">
    <property type="component" value="Unassembled WGS sequence"/>
</dbReference>
<comment type="caution">
    <text evidence="1">The sequence shown here is derived from an EMBL/GenBank/DDBJ whole genome shotgun (WGS) entry which is preliminary data.</text>
</comment>
<gene>
    <name evidence="1" type="ORF">E5K02_13665</name>
</gene>
<keyword evidence="2" id="KW-1185">Reference proteome</keyword>
<evidence type="ECO:0000313" key="2">
    <source>
        <dbReference type="Proteomes" id="UP000298471"/>
    </source>
</evidence>
<evidence type="ECO:0000313" key="1">
    <source>
        <dbReference type="EMBL" id="TGE27422.1"/>
    </source>
</evidence>
<dbReference type="InterPro" id="IPR043857">
    <property type="entry name" value="DUF5819"/>
</dbReference>
<organism evidence="1 2">
    <name type="scientific">Hymenobacter metallicola</name>
    <dbReference type="NCBI Taxonomy" id="2563114"/>
    <lineage>
        <taxon>Bacteria</taxon>
        <taxon>Pseudomonadati</taxon>
        <taxon>Bacteroidota</taxon>
        <taxon>Cytophagia</taxon>
        <taxon>Cytophagales</taxon>
        <taxon>Hymenobacteraceae</taxon>
        <taxon>Hymenobacter</taxon>
    </lineage>
</organism>